<dbReference type="AlphaFoldDB" id="K0RHH5"/>
<dbReference type="GO" id="GO:0032259">
    <property type="term" value="P:methylation"/>
    <property type="evidence" value="ECO:0007669"/>
    <property type="project" value="InterPro"/>
</dbReference>
<dbReference type="InterPro" id="IPR002877">
    <property type="entry name" value="RNA_MeTrfase_FtsJ_dom"/>
</dbReference>
<evidence type="ECO:0000256" key="1">
    <source>
        <dbReference type="SAM" id="MobiDB-lite"/>
    </source>
</evidence>
<dbReference type="PANTHER" id="PTHR37524">
    <property type="entry name" value="RIBOSOMAL RNA LARGE SUBUNIT METHYLTRANSFERASE M"/>
    <property type="match status" value="1"/>
</dbReference>
<proteinExistence type="predicted"/>
<dbReference type="SUPFAM" id="SSF53335">
    <property type="entry name" value="S-adenosyl-L-methionine-dependent methyltransferases"/>
    <property type="match status" value="1"/>
</dbReference>
<dbReference type="Proteomes" id="UP000266841">
    <property type="component" value="Unassembled WGS sequence"/>
</dbReference>
<feature type="region of interest" description="Disordered" evidence="1">
    <location>
        <begin position="946"/>
        <end position="972"/>
    </location>
</feature>
<feature type="region of interest" description="Disordered" evidence="1">
    <location>
        <begin position="595"/>
        <end position="709"/>
    </location>
</feature>
<dbReference type="eggNOG" id="ENOG502S2S5">
    <property type="taxonomic scope" value="Eukaryota"/>
</dbReference>
<feature type="compositionally biased region" description="Basic and acidic residues" evidence="1">
    <location>
        <begin position="1150"/>
        <end position="1161"/>
    </location>
</feature>
<feature type="compositionally biased region" description="Basic and acidic residues" evidence="1">
    <location>
        <begin position="946"/>
        <end position="958"/>
    </location>
</feature>
<organism evidence="3 4">
    <name type="scientific">Thalassiosira oceanica</name>
    <name type="common">Marine diatom</name>
    <dbReference type="NCBI Taxonomy" id="159749"/>
    <lineage>
        <taxon>Eukaryota</taxon>
        <taxon>Sar</taxon>
        <taxon>Stramenopiles</taxon>
        <taxon>Ochrophyta</taxon>
        <taxon>Bacillariophyta</taxon>
        <taxon>Coscinodiscophyceae</taxon>
        <taxon>Thalassiosirophycidae</taxon>
        <taxon>Thalassiosirales</taxon>
        <taxon>Thalassiosiraceae</taxon>
        <taxon>Thalassiosira</taxon>
    </lineage>
</organism>
<feature type="region of interest" description="Disordered" evidence="1">
    <location>
        <begin position="1140"/>
        <end position="1212"/>
    </location>
</feature>
<feature type="compositionally biased region" description="Basic residues" evidence="1">
    <location>
        <begin position="559"/>
        <end position="577"/>
    </location>
</feature>
<dbReference type="CDD" id="cd02440">
    <property type="entry name" value="AdoMet_MTases"/>
    <property type="match status" value="1"/>
</dbReference>
<evidence type="ECO:0000313" key="4">
    <source>
        <dbReference type="Proteomes" id="UP000266841"/>
    </source>
</evidence>
<accession>K0RHH5</accession>
<keyword evidence="4" id="KW-1185">Reference proteome</keyword>
<name>K0RHH5_THAOC</name>
<protein>
    <recommendedName>
        <fullName evidence="2">Ribosomal RNA methyltransferase FtsJ domain-containing protein</fullName>
    </recommendedName>
</protein>
<evidence type="ECO:0000313" key="3">
    <source>
        <dbReference type="EMBL" id="EJK52675.1"/>
    </source>
</evidence>
<dbReference type="OrthoDB" id="20105at2759"/>
<gene>
    <name evidence="3" type="ORF">THAOC_28025</name>
</gene>
<dbReference type="InterPro" id="IPR029063">
    <property type="entry name" value="SAM-dependent_MTases_sf"/>
</dbReference>
<dbReference type="GO" id="GO:0008168">
    <property type="term" value="F:methyltransferase activity"/>
    <property type="evidence" value="ECO:0007669"/>
    <property type="project" value="InterPro"/>
</dbReference>
<feature type="region of interest" description="Disordered" evidence="1">
    <location>
        <begin position="557"/>
        <end position="577"/>
    </location>
</feature>
<dbReference type="Pfam" id="PF01728">
    <property type="entry name" value="FtsJ"/>
    <property type="match status" value="1"/>
</dbReference>
<dbReference type="PANTHER" id="PTHR37524:SF2">
    <property type="entry name" value="RIBOSOMAL RNA METHYLTRANSFERASE FTSJ DOMAIN-CONTAINING PROTEIN"/>
    <property type="match status" value="1"/>
</dbReference>
<dbReference type="EMBL" id="AGNL01039405">
    <property type="protein sequence ID" value="EJK52675.1"/>
    <property type="molecule type" value="Genomic_DNA"/>
</dbReference>
<feature type="compositionally biased region" description="Low complexity" evidence="1">
    <location>
        <begin position="699"/>
        <end position="709"/>
    </location>
</feature>
<comment type="caution">
    <text evidence="3">The sequence shown here is derived from an EMBL/GenBank/DDBJ whole genome shotgun (WGS) entry which is preliminary data.</text>
</comment>
<feature type="compositionally biased region" description="Basic residues" evidence="1">
    <location>
        <begin position="22"/>
        <end position="37"/>
    </location>
</feature>
<sequence length="1212" mass="132562">MGAYLPLLAYAYLLATSTGRDKGRKRYKPDGRKKKRGATAVSDGSARQQEVDPLPPLTQPNGPRPTYFTCRHSYEGALIDEILRCAPDESVTSPYPGLVRVDDGASLPGGFDPVYALQVIPECIVVSGESIKSIALEVDRALLAGGDAMLPGNCDKRSLEQRQSLITAPKGSLTIHPLVPGMCKAQPSPVMHSRATKVCDELLQMHKKVYPAARRSKTKQMQDGPVLEMPAGERWLLQVMLQSPTLAIASLSKCDHVGPGFRAYRPCLEHPLGLAKVDIGEKMPSSAYRKLLEALECMGIAPLPSTTVVDLGACPGGWTGAIRRFFDCRVIAIDRSALDPVLMRDDRVSFAAGDAFAFEPPPNSDTWMISDIICYPERTTELLSKWCGKRLARVMIVTMKFQGNEPDFGELHRAMKLVKEYPGYKCRVKHFFNNKNEVTFMVWSDDRTSILELDRNSVGTPMVSCAEEMFKLQSGHCRCQPPYVSSDRAYQPAAEMDGLSQPLCAVDTGGTRPDLPPNNHLYRDRRRREEARLTLITRYKLLPPAFTIWRGGIADQMRTTRRSAVRRRRGGLGRRRSIAAEKQWGEIDAAAAAEAGSCRLSPTGSSSSSSIEVIEEHSGGNSRPSLKSDAGGKRPSKSVPSFTRDGRMRHGGHNGYAKSGFSPGKPPPKRIAAAGGGSSGQVAAGTARRLRAPASGPLRSTSSGAGRAGSISVAARLPSAQTSVHASSGLHPSIAESVPRKTALLMENALGTRDDPRDPNRYSRDFLVKRLTELQESKLPLLEYAKAVDLANGEGPVLQTYLNENIPSNKVAGNTSKVKASKALVDIWRGLVVVIGHPRGLLSSSLQGKLDQYIAMMENQCKDASALVEEEEGSSSVKSVKISADERSRGYLQGGATRPRTKAEQNCPDCGMHFVHYPPENKAMEERNKQKRQAWEKDCKEWERWLKNPRSEPPKDLSGKVMKKAPPPPRERVEIQNRLQLQKESQKIQQESAREKAQQVLSLSIRSGEAASASEKSRLLKMKREGLLDQDVDPSRVQEQANWLGAHVASLGILQLQPSRDVQTFLDEQITHVQHPNGPTHTALGDMRTYGGGGAAKKRAKNTGLHDEDSLHFENDLERAIHESAQSFQSDQARIEARIRNSNQVASAPKEADGFSLDRESFASAKGAQGGISSDSRKPLASMDTDGRGCPFASQQGGLLLRQSPHSVPSWS</sequence>
<evidence type="ECO:0000259" key="2">
    <source>
        <dbReference type="Pfam" id="PF01728"/>
    </source>
</evidence>
<dbReference type="Gene3D" id="3.40.50.150">
    <property type="entry name" value="Vaccinia Virus protein VP39"/>
    <property type="match status" value="1"/>
</dbReference>
<reference evidence="3 4" key="1">
    <citation type="journal article" date="2012" name="Genome Biol.">
        <title>Genome and low-iron response of an oceanic diatom adapted to chronic iron limitation.</title>
        <authorList>
            <person name="Lommer M."/>
            <person name="Specht M."/>
            <person name="Roy A.S."/>
            <person name="Kraemer L."/>
            <person name="Andreson R."/>
            <person name="Gutowska M.A."/>
            <person name="Wolf J."/>
            <person name="Bergner S.V."/>
            <person name="Schilhabel M.B."/>
            <person name="Klostermeier U.C."/>
            <person name="Beiko R.G."/>
            <person name="Rosenstiel P."/>
            <person name="Hippler M."/>
            <person name="Laroche J."/>
        </authorList>
    </citation>
    <scope>NUCLEOTIDE SEQUENCE [LARGE SCALE GENOMIC DNA]</scope>
    <source>
        <strain evidence="3 4">CCMP1005</strain>
    </source>
</reference>
<feature type="region of interest" description="Disordered" evidence="1">
    <location>
        <begin position="21"/>
        <end position="64"/>
    </location>
</feature>
<feature type="domain" description="Ribosomal RNA methyltransferase FtsJ" evidence="2">
    <location>
        <begin position="286"/>
        <end position="364"/>
    </location>
</feature>